<dbReference type="InterPro" id="IPR046487">
    <property type="entry name" value="DUF6580"/>
</dbReference>
<evidence type="ECO:0000313" key="3">
    <source>
        <dbReference type="Proteomes" id="UP000753961"/>
    </source>
</evidence>
<feature type="transmembrane region" description="Helical" evidence="1">
    <location>
        <begin position="111"/>
        <end position="133"/>
    </location>
</feature>
<proteinExistence type="predicted"/>
<feature type="transmembrane region" description="Helical" evidence="1">
    <location>
        <begin position="78"/>
        <end position="99"/>
    </location>
</feature>
<accession>A0A953HRG3</accession>
<dbReference type="RefSeq" id="WP_222578564.1">
    <property type="nucleotide sequence ID" value="NZ_JAHVHU010000003.1"/>
</dbReference>
<feature type="transmembrane region" description="Helical" evidence="1">
    <location>
        <begin position="29"/>
        <end position="48"/>
    </location>
</feature>
<comment type="caution">
    <text evidence="2">The sequence shown here is derived from an EMBL/GenBank/DDBJ whole genome shotgun (WGS) entry which is preliminary data.</text>
</comment>
<sequence>MKTKNNIILIAGTLLVLAISRLLPHPYNFTPLGAIAILGATYFQSSLLKYIVPIVAFYISDLLVTNILYSSYYAGEGIIWFSSHMIWTYGAIIGITLISSWVMRSKKFKNLLGASVVGAVLFFLITNFGSWIADPIYPKTAGGLITAYVAGIPFFPSSLASTVFYSVLGYGVIEYGSIWLRKLAFSRA</sequence>
<keyword evidence="1" id="KW-0812">Transmembrane</keyword>
<evidence type="ECO:0000313" key="2">
    <source>
        <dbReference type="EMBL" id="MBY5957040.1"/>
    </source>
</evidence>
<feature type="transmembrane region" description="Helical" evidence="1">
    <location>
        <begin position="55"/>
        <end position="72"/>
    </location>
</feature>
<feature type="transmembrane region" description="Helical" evidence="1">
    <location>
        <begin position="7"/>
        <end position="23"/>
    </location>
</feature>
<reference evidence="2" key="1">
    <citation type="submission" date="2021-06" db="EMBL/GenBank/DDBJ databases">
        <title>44 bacteria genomes isolated from Dapeng, Shenzhen.</title>
        <authorList>
            <person name="Zheng W."/>
            <person name="Yu S."/>
            <person name="Huang Y."/>
        </authorList>
    </citation>
    <scope>NUCLEOTIDE SEQUENCE</scope>
    <source>
        <strain evidence="2">DP5N28-2</strain>
    </source>
</reference>
<feature type="transmembrane region" description="Helical" evidence="1">
    <location>
        <begin position="145"/>
        <end position="173"/>
    </location>
</feature>
<dbReference type="EMBL" id="JAHVHU010000003">
    <property type="protein sequence ID" value="MBY5957040.1"/>
    <property type="molecule type" value="Genomic_DNA"/>
</dbReference>
<name>A0A953HRG3_9BACT</name>
<keyword evidence="3" id="KW-1185">Reference proteome</keyword>
<evidence type="ECO:0000256" key="1">
    <source>
        <dbReference type="SAM" id="Phobius"/>
    </source>
</evidence>
<protein>
    <submittedName>
        <fullName evidence="2">Uncharacterized protein</fullName>
    </submittedName>
</protein>
<keyword evidence="1" id="KW-1133">Transmembrane helix</keyword>
<keyword evidence="1" id="KW-0472">Membrane</keyword>
<dbReference type="Pfam" id="PF20221">
    <property type="entry name" value="DUF6580"/>
    <property type="match status" value="1"/>
</dbReference>
<gene>
    <name evidence="2" type="ORF">KUV50_02760</name>
</gene>
<dbReference type="AlphaFoldDB" id="A0A953HRG3"/>
<organism evidence="2 3">
    <name type="scientific">Membranihabitans marinus</name>
    <dbReference type="NCBI Taxonomy" id="1227546"/>
    <lineage>
        <taxon>Bacteria</taxon>
        <taxon>Pseudomonadati</taxon>
        <taxon>Bacteroidota</taxon>
        <taxon>Saprospiria</taxon>
        <taxon>Saprospirales</taxon>
        <taxon>Saprospiraceae</taxon>
        <taxon>Membranihabitans</taxon>
    </lineage>
</organism>
<dbReference type="Proteomes" id="UP000753961">
    <property type="component" value="Unassembled WGS sequence"/>
</dbReference>